<keyword evidence="5" id="KW-0479">Metal-binding</keyword>
<proteinExistence type="inferred from homology"/>
<evidence type="ECO:0000313" key="11">
    <source>
        <dbReference type="EMBL" id="MED6193988.1"/>
    </source>
</evidence>
<evidence type="ECO:0000256" key="4">
    <source>
        <dbReference type="ARBA" id="ARBA00022617"/>
    </source>
</evidence>
<evidence type="ECO:0000256" key="8">
    <source>
        <dbReference type="ARBA" id="ARBA00023033"/>
    </source>
</evidence>
<comment type="subcellular location">
    <subcellularLocation>
        <location evidence="2">Membrane</location>
    </subcellularLocation>
</comment>
<keyword evidence="10" id="KW-0732">Signal</keyword>
<dbReference type="Pfam" id="PF00067">
    <property type="entry name" value="p450"/>
    <property type="match status" value="1"/>
</dbReference>
<organism evidence="11 12">
    <name type="scientific">Stylosanthes scabra</name>
    <dbReference type="NCBI Taxonomy" id="79078"/>
    <lineage>
        <taxon>Eukaryota</taxon>
        <taxon>Viridiplantae</taxon>
        <taxon>Streptophyta</taxon>
        <taxon>Embryophyta</taxon>
        <taxon>Tracheophyta</taxon>
        <taxon>Spermatophyta</taxon>
        <taxon>Magnoliopsida</taxon>
        <taxon>eudicotyledons</taxon>
        <taxon>Gunneridae</taxon>
        <taxon>Pentapetalae</taxon>
        <taxon>rosids</taxon>
        <taxon>fabids</taxon>
        <taxon>Fabales</taxon>
        <taxon>Fabaceae</taxon>
        <taxon>Papilionoideae</taxon>
        <taxon>50 kb inversion clade</taxon>
        <taxon>dalbergioids sensu lato</taxon>
        <taxon>Dalbergieae</taxon>
        <taxon>Pterocarpus clade</taxon>
        <taxon>Stylosanthes</taxon>
    </lineage>
</organism>
<feature type="chain" id="PRO_5046355113" evidence="10">
    <location>
        <begin position="27"/>
        <end position="191"/>
    </location>
</feature>
<keyword evidence="7" id="KW-0408">Iron</keyword>
<comment type="caution">
    <text evidence="11">The sequence shown here is derived from an EMBL/GenBank/DDBJ whole genome shotgun (WGS) entry which is preliminary data.</text>
</comment>
<protein>
    <submittedName>
        <fullName evidence="11">Uncharacterized protein</fullName>
    </submittedName>
</protein>
<dbReference type="Gene3D" id="1.10.630.10">
    <property type="entry name" value="Cytochrome P450"/>
    <property type="match status" value="1"/>
</dbReference>
<dbReference type="EMBL" id="JASCZI010211535">
    <property type="protein sequence ID" value="MED6193988.1"/>
    <property type="molecule type" value="Genomic_DNA"/>
</dbReference>
<evidence type="ECO:0000256" key="5">
    <source>
        <dbReference type="ARBA" id="ARBA00022723"/>
    </source>
</evidence>
<dbReference type="SUPFAM" id="SSF48264">
    <property type="entry name" value="Cytochrome P450"/>
    <property type="match status" value="1"/>
</dbReference>
<keyword evidence="9" id="KW-0472">Membrane</keyword>
<feature type="signal peptide" evidence="10">
    <location>
        <begin position="1"/>
        <end position="26"/>
    </location>
</feature>
<evidence type="ECO:0000256" key="2">
    <source>
        <dbReference type="ARBA" id="ARBA00004370"/>
    </source>
</evidence>
<sequence length="191" mass="21467">MLSLPTIALLYSLLLLLLLLLQILSSKRNKSPSLSYPPSPPSLPIIGHLHLLKPLLHQAFKDLSQKYGPLIFLKIDSARFVVASNPSLAKEFIKLNELAYSSRNMNMAIDIVTYHDSSFAFAELSCDFSPFERGKSMNSIKSSGTDHGQAEEARVLAREVTDLWRAQYFRFHRNLEGVGFAGFQEESHLDT</sequence>
<evidence type="ECO:0000256" key="1">
    <source>
        <dbReference type="ARBA" id="ARBA00001971"/>
    </source>
</evidence>
<keyword evidence="4" id="KW-0349">Heme</keyword>
<dbReference type="InterPro" id="IPR036396">
    <property type="entry name" value="Cyt_P450_sf"/>
</dbReference>
<comment type="cofactor">
    <cofactor evidence="1">
        <name>heme</name>
        <dbReference type="ChEBI" id="CHEBI:30413"/>
    </cofactor>
</comment>
<dbReference type="PANTHER" id="PTHR47943:SF8">
    <property type="entry name" value="CYTOCHROME P450"/>
    <property type="match status" value="1"/>
</dbReference>
<evidence type="ECO:0000256" key="3">
    <source>
        <dbReference type="ARBA" id="ARBA00010617"/>
    </source>
</evidence>
<keyword evidence="12" id="KW-1185">Reference proteome</keyword>
<evidence type="ECO:0000256" key="6">
    <source>
        <dbReference type="ARBA" id="ARBA00023002"/>
    </source>
</evidence>
<gene>
    <name evidence="11" type="ORF">PIB30_024298</name>
</gene>
<dbReference type="Proteomes" id="UP001341840">
    <property type="component" value="Unassembled WGS sequence"/>
</dbReference>
<name>A0ABU6XBJ4_9FABA</name>
<keyword evidence="8" id="KW-0503">Monooxygenase</keyword>
<reference evidence="11 12" key="1">
    <citation type="journal article" date="2023" name="Plants (Basel)">
        <title>Bridging the Gap: Combining Genomics and Transcriptomics Approaches to Understand Stylosanthes scabra, an Orphan Legume from the Brazilian Caatinga.</title>
        <authorList>
            <person name="Ferreira-Neto J.R.C."/>
            <person name="da Silva M.D."/>
            <person name="Binneck E."/>
            <person name="de Melo N.F."/>
            <person name="da Silva R.H."/>
            <person name="de Melo A.L.T.M."/>
            <person name="Pandolfi V."/>
            <person name="Bustamante F.O."/>
            <person name="Brasileiro-Vidal A.C."/>
            <person name="Benko-Iseppon A.M."/>
        </authorList>
    </citation>
    <scope>NUCLEOTIDE SEQUENCE [LARGE SCALE GENOMIC DNA]</scope>
    <source>
        <tissue evidence="11">Leaves</tissue>
    </source>
</reference>
<keyword evidence="6" id="KW-0560">Oxidoreductase</keyword>
<evidence type="ECO:0000256" key="9">
    <source>
        <dbReference type="ARBA" id="ARBA00023136"/>
    </source>
</evidence>
<accession>A0ABU6XBJ4</accession>
<evidence type="ECO:0000256" key="7">
    <source>
        <dbReference type="ARBA" id="ARBA00023004"/>
    </source>
</evidence>
<dbReference type="InterPro" id="IPR001128">
    <property type="entry name" value="Cyt_P450"/>
</dbReference>
<evidence type="ECO:0000256" key="10">
    <source>
        <dbReference type="SAM" id="SignalP"/>
    </source>
</evidence>
<dbReference type="PANTHER" id="PTHR47943">
    <property type="entry name" value="CYTOCHROME P450 93A3-LIKE"/>
    <property type="match status" value="1"/>
</dbReference>
<evidence type="ECO:0000313" key="12">
    <source>
        <dbReference type="Proteomes" id="UP001341840"/>
    </source>
</evidence>
<comment type="similarity">
    <text evidence="3">Belongs to the cytochrome P450 family.</text>
</comment>